<organism evidence="6 7">
    <name type="scientific">Quillaja saponaria</name>
    <name type="common">Soap bark tree</name>
    <dbReference type="NCBI Taxonomy" id="32244"/>
    <lineage>
        <taxon>Eukaryota</taxon>
        <taxon>Viridiplantae</taxon>
        <taxon>Streptophyta</taxon>
        <taxon>Embryophyta</taxon>
        <taxon>Tracheophyta</taxon>
        <taxon>Spermatophyta</taxon>
        <taxon>Magnoliopsida</taxon>
        <taxon>eudicotyledons</taxon>
        <taxon>Gunneridae</taxon>
        <taxon>Pentapetalae</taxon>
        <taxon>rosids</taxon>
        <taxon>fabids</taxon>
        <taxon>Fabales</taxon>
        <taxon>Quillajaceae</taxon>
        <taxon>Quillaja</taxon>
    </lineage>
</organism>
<comment type="similarity">
    <text evidence="3">Belongs to the PMEI family.</text>
</comment>
<dbReference type="CDD" id="cd15797">
    <property type="entry name" value="PMEI"/>
    <property type="match status" value="1"/>
</dbReference>
<reference evidence="6" key="1">
    <citation type="journal article" date="2023" name="Science">
        <title>Elucidation of the pathway for biosynthesis of saponin adjuvants from the soapbark tree.</title>
        <authorList>
            <person name="Reed J."/>
            <person name="Orme A."/>
            <person name="El-Demerdash A."/>
            <person name="Owen C."/>
            <person name="Martin L.B.B."/>
            <person name="Misra R.C."/>
            <person name="Kikuchi S."/>
            <person name="Rejzek M."/>
            <person name="Martin A.C."/>
            <person name="Harkess A."/>
            <person name="Leebens-Mack J."/>
            <person name="Louveau T."/>
            <person name="Stephenson M.J."/>
            <person name="Osbourn A."/>
        </authorList>
    </citation>
    <scope>NUCLEOTIDE SEQUENCE</scope>
    <source>
        <strain evidence="6">S10</strain>
    </source>
</reference>
<dbReference type="InterPro" id="IPR006501">
    <property type="entry name" value="Pectinesterase_inhib_dom"/>
</dbReference>
<dbReference type="SMART" id="SM00856">
    <property type="entry name" value="PMEI"/>
    <property type="match status" value="1"/>
</dbReference>
<proteinExistence type="inferred from homology"/>
<dbReference type="AlphaFoldDB" id="A0AAD7QBG0"/>
<dbReference type="NCBIfam" id="TIGR01614">
    <property type="entry name" value="PME_inhib"/>
    <property type="match status" value="1"/>
</dbReference>
<keyword evidence="7" id="KW-1185">Reference proteome</keyword>
<protein>
    <submittedName>
        <fullName evidence="6">Pectinesterase inhibitor</fullName>
    </submittedName>
</protein>
<dbReference type="EMBL" id="JARAOO010000003">
    <property type="protein sequence ID" value="KAJ7977836.1"/>
    <property type="molecule type" value="Genomic_DNA"/>
</dbReference>
<feature type="domain" description="Pectinesterase inhibitor" evidence="5">
    <location>
        <begin position="27"/>
        <end position="166"/>
    </location>
</feature>
<evidence type="ECO:0000256" key="4">
    <source>
        <dbReference type="SAM" id="SignalP"/>
    </source>
</evidence>
<feature type="chain" id="PRO_5042136700" evidence="4">
    <location>
        <begin position="27"/>
        <end position="176"/>
    </location>
</feature>
<evidence type="ECO:0000259" key="5">
    <source>
        <dbReference type="SMART" id="SM00856"/>
    </source>
</evidence>
<dbReference type="Gene3D" id="1.20.140.40">
    <property type="entry name" value="Invertase/pectin methylesterase inhibitor family protein"/>
    <property type="match status" value="1"/>
</dbReference>
<keyword evidence="1 4" id="KW-0732">Signal</keyword>
<sequence>MASFTFIYSSVSILLSLFLLFSQSKGVPQDVLSTICSQTQNQKICESILTKDPRTSSADLPLLSLISLEITSKQVDNNFNTFKQFRDNTTNLSVKNAFGKCVTIYQQLQDKVKVAHQLSEHKKYKEINGLGQLKTLAYACENGLPSDSPTSAITEDMLLTSETAISVNDYVATSLS</sequence>
<evidence type="ECO:0000256" key="3">
    <source>
        <dbReference type="ARBA" id="ARBA00038471"/>
    </source>
</evidence>
<evidence type="ECO:0000256" key="2">
    <source>
        <dbReference type="ARBA" id="ARBA00023157"/>
    </source>
</evidence>
<accession>A0AAD7QBG0</accession>
<dbReference type="InterPro" id="IPR034086">
    <property type="entry name" value="PMEI_plant"/>
</dbReference>
<dbReference type="Proteomes" id="UP001163823">
    <property type="component" value="Chromosome 3"/>
</dbReference>
<evidence type="ECO:0000313" key="6">
    <source>
        <dbReference type="EMBL" id="KAJ7977836.1"/>
    </source>
</evidence>
<dbReference type="SUPFAM" id="SSF101148">
    <property type="entry name" value="Plant invertase/pectin methylesterase inhibitor"/>
    <property type="match status" value="1"/>
</dbReference>
<dbReference type="GO" id="GO:0046910">
    <property type="term" value="F:pectinesterase inhibitor activity"/>
    <property type="evidence" value="ECO:0007669"/>
    <property type="project" value="InterPro"/>
</dbReference>
<comment type="caution">
    <text evidence="6">The sequence shown here is derived from an EMBL/GenBank/DDBJ whole genome shotgun (WGS) entry which is preliminary data.</text>
</comment>
<evidence type="ECO:0000313" key="7">
    <source>
        <dbReference type="Proteomes" id="UP001163823"/>
    </source>
</evidence>
<dbReference type="KEGG" id="qsa:O6P43_007402"/>
<feature type="signal peptide" evidence="4">
    <location>
        <begin position="1"/>
        <end position="26"/>
    </location>
</feature>
<dbReference type="PANTHER" id="PTHR36710:SF18">
    <property type="entry name" value="PECTINESTERASE INHIBITOR 5-RELATED"/>
    <property type="match status" value="1"/>
</dbReference>
<keyword evidence="2" id="KW-1015">Disulfide bond</keyword>
<dbReference type="PANTHER" id="PTHR36710">
    <property type="entry name" value="PECTINESTERASE INHIBITOR-LIKE"/>
    <property type="match status" value="1"/>
</dbReference>
<name>A0AAD7QBG0_QUISA</name>
<dbReference type="Pfam" id="PF04043">
    <property type="entry name" value="PMEI"/>
    <property type="match status" value="1"/>
</dbReference>
<dbReference type="InterPro" id="IPR035513">
    <property type="entry name" value="Invertase/methylesterase_inhib"/>
</dbReference>
<evidence type="ECO:0000256" key="1">
    <source>
        <dbReference type="ARBA" id="ARBA00022729"/>
    </source>
</evidence>
<gene>
    <name evidence="6" type="ORF">O6P43_007402</name>
</gene>
<dbReference type="InterPro" id="IPR052421">
    <property type="entry name" value="PCW_Enzyme_Inhibitor"/>
</dbReference>